<reference evidence="5 6" key="1">
    <citation type="submission" date="2024-09" db="EMBL/GenBank/DDBJ databases">
        <authorList>
            <person name="Zhang Z.-H."/>
        </authorList>
    </citation>
    <scope>NUCLEOTIDE SEQUENCE [LARGE SCALE GENOMIC DNA]</scope>
    <source>
        <strain evidence="5 6">HHTR114</strain>
    </source>
</reference>
<dbReference type="Pfam" id="PF13174">
    <property type="entry name" value="TPR_6"/>
    <property type="match status" value="1"/>
</dbReference>
<evidence type="ECO:0000256" key="3">
    <source>
        <dbReference type="PROSITE-ProRule" id="PRU00339"/>
    </source>
</evidence>
<keyword evidence="1" id="KW-0677">Repeat</keyword>
<dbReference type="SUPFAM" id="SSF48452">
    <property type="entry name" value="TPR-like"/>
    <property type="match status" value="3"/>
</dbReference>
<dbReference type="PROSITE" id="PS51257">
    <property type="entry name" value="PROKAR_LIPOPROTEIN"/>
    <property type="match status" value="1"/>
</dbReference>
<evidence type="ECO:0000256" key="2">
    <source>
        <dbReference type="ARBA" id="ARBA00022803"/>
    </source>
</evidence>
<feature type="chain" id="PRO_5045928542" evidence="4">
    <location>
        <begin position="36"/>
        <end position="806"/>
    </location>
</feature>
<dbReference type="Proteomes" id="UP001596116">
    <property type="component" value="Unassembled WGS sequence"/>
</dbReference>
<dbReference type="InterPro" id="IPR051012">
    <property type="entry name" value="CellSynth/LPSAsmb/PSIAsmb"/>
</dbReference>
<dbReference type="PROSITE" id="PS50005">
    <property type="entry name" value="TPR"/>
    <property type="match status" value="3"/>
</dbReference>
<evidence type="ECO:0000256" key="1">
    <source>
        <dbReference type="ARBA" id="ARBA00022737"/>
    </source>
</evidence>
<dbReference type="InterPro" id="IPR019734">
    <property type="entry name" value="TPR_rpt"/>
</dbReference>
<dbReference type="RefSeq" id="WP_379882694.1">
    <property type="nucleotide sequence ID" value="NZ_JBHPON010000002.1"/>
</dbReference>
<dbReference type="Pfam" id="PF14559">
    <property type="entry name" value="TPR_19"/>
    <property type="match status" value="4"/>
</dbReference>
<evidence type="ECO:0000256" key="4">
    <source>
        <dbReference type="SAM" id="SignalP"/>
    </source>
</evidence>
<dbReference type="PANTHER" id="PTHR45586">
    <property type="entry name" value="TPR REPEAT-CONTAINING PROTEIN PA4667"/>
    <property type="match status" value="1"/>
</dbReference>
<dbReference type="InterPro" id="IPR011990">
    <property type="entry name" value="TPR-like_helical_dom_sf"/>
</dbReference>
<keyword evidence="2 3" id="KW-0802">TPR repeat</keyword>
<feature type="signal peptide" evidence="4">
    <location>
        <begin position="1"/>
        <end position="35"/>
    </location>
</feature>
<feature type="repeat" description="TPR" evidence="3">
    <location>
        <begin position="725"/>
        <end position="758"/>
    </location>
</feature>
<keyword evidence="4" id="KW-0732">Signal</keyword>
<feature type="repeat" description="TPR" evidence="3">
    <location>
        <begin position="383"/>
        <end position="416"/>
    </location>
</feature>
<evidence type="ECO:0000313" key="5">
    <source>
        <dbReference type="EMBL" id="MFC6036078.1"/>
    </source>
</evidence>
<accession>A0ABW1L074</accession>
<evidence type="ECO:0000313" key="6">
    <source>
        <dbReference type="Proteomes" id="UP001596116"/>
    </source>
</evidence>
<proteinExistence type="predicted"/>
<dbReference type="EMBL" id="JBHPON010000002">
    <property type="protein sequence ID" value="MFC6036078.1"/>
    <property type="molecule type" value="Genomic_DNA"/>
</dbReference>
<dbReference type="Gene3D" id="1.25.40.10">
    <property type="entry name" value="Tetratricopeptide repeat domain"/>
    <property type="match status" value="5"/>
</dbReference>
<protein>
    <submittedName>
        <fullName evidence="5">Tetratricopeptide repeat protein</fullName>
    </submittedName>
</protein>
<dbReference type="PANTHER" id="PTHR45586:SF1">
    <property type="entry name" value="LIPOPOLYSACCHARIDE ASSEMBLY PROTEIN B"/>
    <property type="match status" value="1"/>
</dbReference>
<dbReference type="Pfam" id="PF13432">
    <property type="entry name" value="TPR_16"/>
    <property type="match status" value="2"/>
</dbReference>
<sequence>MTATIRNTRRSGKSAASRLSTLLAVSALALTAACASPEEKVAKYSSEAAEFLEEGDLNKAFIQYQNALKINEEHVPSLLGLAEIAEQRQDFQAMFGLLQRAVRLDPNLVDAHVNLGKLYLIGSDETTALEEAEKALAIEPNNIDAKSLKAGVLLKIGDSAGAMALADEVIAEDPANAEAVTVRVTQYSINDGWEKALAELNRALEINPQIAMLQLLRIHALTMLDRADDARSAYGELIELFPDQPAYRRVYANELIKVNDFAGAREQLEGVVALQPENLTAKLDVVRAVNMGEGQAAAEEKLRAYAEASPDNTELQFALADFYIGSDQDEKASSLLDSLAASKDLDVALKAKNKITTILFAEGETEQATALVDEILAADQYNTEALLRRAALQIDAEEYDQAINNLRAVIDNSPDTFQAMILMAAAFERQDNYSFAQSELAKAFEASKKNAEVAQQFARFLLRRKNVNRAEEVLKDSLAVHPNNVENLRLLASIRLAKQDWRGAEEVGQMLADAGRDNQLASTIKSAAYIGLQDFGSVIETLSEQNEDAPLQGRPLSALIDAYIREERTDEAKELLTRMLETDPENYAAQLQMARIHLARGEKSDYEATLLQATETAPQRSEAFDFLYRHYLAENRRADASELIERGLRAAPENDALKVFKADVLLNSGDREGALDLYSELIEKRPDDRIIANNFVSLSSDMRKDEVSIARALEVAKTIESIENPYYRDTVGWAYYRAGDYAKAIEYLSQAVAAAEDNPEMRYHLGAAQAASGDKAAARDNLEKALSLGGANLAFGDEAKALLASL</sequence>
<name>A0ABW1L074_9PROT</name>
<comment type="caution">
    <text evidence="5">The sequence shown here is derived from an EMBL/GenBank/DDBJ whole genome shotgun (WGS) entry which is preliminary data.</text>
</comment>
<keyword evidence="6" id="KW-1185">Reference proteome</keyword>
<gene>
    <name evidence="5" type="ORF">ACFMB1_11015</name>
</gene>
<feature type="repeat" description="TPR" evidence="3">
    <location>
        <begin position="109"/>
        <end position="142"/>
    </location>
</feature>
<dbReference type="SMART" id="SM00028">
    <property type="entry name" value="TPR"/>
    <property type="match status" value="15"/>
</dbReference>
<organism evidence="5 6">
    <name type="scientific">Hyphococcus aureus</name>
    <dbReference type="NCBI Taxonomy" id="2666033"/>
    <lineage>
        <taxon>Bacteria</taxon>
        <taxon>Pseudomonadati</taxon>
        <taxon>Pseudomonadota</taxon>
        <taxon>Alphaproteobacteria</taxon>
        <taxon>Parvularculales</taxon>
        <taxon>Parvularculaceae</taxon>
        <taxon>Hyphococcus</taxon>
    </lineage>
</organism>